<accession>A0A316A4Q2</accession>
<dbReference type="RefSeq" id="WP_109708283.1">
    <property type="nucleotide sequence ID" value="NZ_QGDS01000001.1"/>
</dbReference>
<dbReference type="EMBL" id="UHJJ01000001">
    <property type="protein sequence ID" value="SUQ12218.1"/>
    <property type="molecule type" value="Genomic_DNA"/>
</dbReference>
<dbReference type="OrthoDB" id="9790372at2"/>
<name>A0A316A4Q2_9FIRM</name>
<keyword evidence="2" id="KW-1185">Reference proteome</keyword>
<dbReference type="AlphaFoldDB" id="A0A316A4Q2"/>
<protein>
    <recommendedName>
        <fullName evidence="3">DUF177 domain-containing protein</fullName>
    </recommendedName>
</protein>
<gene>
    <name evidence="1" type="ORF">SAMN05216529_101107</name>
</gene>
<dbReference type="InterPro" id="IPR003772">
    <property type="entry name" value="YceD"/>
</dbReference>
<evidence type="ECO:0008006" key="3">
    <source>
        <dbReference type="Google" id="ProtNLM"/>
    </source>
</evidence>
<sequence length="175" mass="19746">MLINLSDVLSEQHKAVEETVPLELEEIRLKSGSFPIVGKDPVHIIVTHVKDKELQIQAESRISIMIPCDRCVEDVKQELILNFTKLVDLSVSDADLREDLDESNFIDGYHLDVDKLLFNEILIGWPTKVLCSEDCKGICNVCGQNLNLGTCDCEDTGVDPRMSVVRDLFKNFKEV</sequence>
<dbReference type="Proteomes" id="UP000254051">
    <property type="component" value="Unassembled WGS sequence"/>
</dbReference>
<proteinExistence type="predicted"/>
<organism evidence="1 2">
    <name type="scientific">Faecalicatena contorta</name>
    <dbReference type="NCBI Taxonomy" id="39482"/>
    <lineage>
        <taxon>Bacteria</taxon>
        <taxon>Bacillati</taxon>
        <taxon>Bacillota</taxon>
        <taxon>Clostridia</taxon>
        <taxon>Lachnospirales</taxon>
        <taxon>Lachnospiraceae</taxon>
        <taxon>Faecalicatena</taxon>
    </lineage>
</organism>
<dbReference type="Pfam" id="PF02620">
    <property type="entry name" value="YceD"/>
    <property type="match status" value="1"/>
</dbReference>
<evidence type="ECO:0000313" key="2">
    <source>
        <dbReference type="Proteomes" id="UP000254051"/>
    </source>
</evidence>
<reference evidence="2" key="1">
    <citation type="submission" date="2017-07" db="EMBL/GenBank/DDBJ databases">
        <authorList>
            <person name="Varghese N."/>
            <person name="Submissions S."/>
        </authorList>
    </citation>
    <scope>NUCLEOTIDE SEQUENCE [LARGE SCALE GENOMIC DNA]</scope>
    <source>
        <strain evidence="2">NLAE-zl-C134</strain>
    </source>
</reference>
<evidence type="ECO:0000313" key="1">
    <source>
        <dbReference type="EMBL" id="SUQ12218.1"/>
    </source>
</evidence>